<feature type="domain" description="Beta-xylosidase C-terminal Concanavalin A-like" evidence="6">
    <location>
        <begin position="327"/>
        <end position="519"/>
    </location>
</feature>
<keyword evidence="8" id="KW-1185">Reference proteome</keyword>
<dbReference type="InterPro" id="IPR006710">
    <property type="entry name" value="Glyco_hydro_43"/>
</dbReference>
<dbReference type="Gene3D" id="2.115.10.20">
    <property type="entry name" value="Glycosyl hydrolase domain, family 43"/>
    <property type="match status" value="1"/>
</dbReference>
<gene>
    <name evidence="7" type="ORF">ACFO1S_25315</name>
</gene>
<evidence type="ECO:0000256" key="3">
    <source>
        <dbReference type="ARBA" id="ARBA00023295"/>
    </source>
</evidence>
<protein>
    <submittedName>
        <fullName evidence="7">Glycoside hydrolase 43 family protein</fullName>
    </submittedName>
</protein>
<dbReference type="GO" id="GO:0016787">
    <property type="term" value="F:hydrolase activity"/>
    <property type="evidence" value="ECO:0007669"/>
    <property type="project" value="UniProtKB-KW"/>
</dbReference>
<sequence length="528" mass="59136">MKSLDRAGNPSPWRPDQGNGHYRNPVLHADYSDPDVVRVGDDFYMTASSFGHIPGLPILHSKDLVNWSLINHAIVRMPLPGYDKPQHGKGVWAPSIRYHDGRYWIFYGDPDVGIMMTTAEDPAGEWSEIHLVQEGKGLIDPCPFWDDDGSAYLVHAYAHSRSGIKHRLRVRRMSPDGMKLLHEGTVIIDDPARHPTIEGPKMYKRGKYYYVFAPAGGVEEGWQTVLRAEHPFGPYEDRIVLKQGNTPVNGPHQGAWVELASGQSWFFHFQHKDAYGRIVHLQPMEWTQEDWPTMGTDIDGDGIGEPVQEAEKPDVGGHYPIAAPVASDGFDSDRLGLQWQWQANPKPEWYSLTERTGYLRLFAQPNLEGSSSLYESPSLLLQKFPALSFRTTVRLDAAGLTGGNQAGLILFGYHYAALVYSADPAGGAQLQLRRGDTEREEVVWQRRTNAEAVGLRAVVRDGALCDFYYRADGEKFERVDQPSFQATVSKWVGAKVGLYARTTENVARGYADFDDFTVEEATGNEEEG</sequence>
<comment type="similarity">
    <text evidence="1 4">Belongs to the glycosyl hydrolase 43 family.</text>
</comment>
<organism evidence="7 8">
    <name type="scientific">Cohnella boryungensis</name>
    <dbReference type="NCBI Taxonomy" id="768479"/>
    <lineage>
        <taxon>Bacteria</taxon>
        <taxon>Bacillati</taxon>
        <taxon>Bacillota</taxon>
        <taxon>Bacilli</taxon>
        <taxon>Bacillales</taxon>
        <taxon>Paenibacillaceae</taxon>
        <taxon>Cohnella</taxon>
    </lineage>
</organism>
<dbReference type="Gene3D" id="2.60.120.200">
    <property type="match status" value="1"/>
</dbReference>
<evidence type="ECO:0000313" key="8">
    <source>
        <dbReference type="Proteomes" id="UP001595755"/>
    </source>
</evidence>
<dbReference type="SUPFAM" id="SSF49899">
    <property type="entry name" value="Concanavalin A-like lectins/glucanases"/>
    <property type="match status" value="1"/>
</dbReference>
<accession>A0ABV8SJV5</accession>
<evidence type="ECO:0000313" key="7">
    <source>
        <dbReference type="EMBL" id="MFC4306744.1"/>
    </source>
</evidence>
<dbReference type="EMBL" id="JBHSED010000065">
    <property type="protein sequence ID" value="MFC4306744.1"/>
    <property type="molecule type" value="Genomic_DNA"/>
</dbReference>
<keyword evidence="2 4" id="KW-0378">Hydrolase</keyword>
<reference evidence="8" key="1">
    <citation type="journal article" date="2019" name="Int. J. Syst. Evol. Microbiol.">
        <title>The Global Catalogue of Microorganisms (GCM) 10K type strain sequencing project: providing services to taxonomists for standard genome sequencing and annotation.</title>
        <authorList>
            <consortium name="The Broad Institute Genomics Platform"/>
            <consortium name="The Broad Institute Genome Sequencing Center for Infectious Disease"/>
            <person name="Wu L."/>
            <person name="Ma J."/>
        </authorList>
    </citation>
    <scope>NUCLEOTIDE SEQUENCE [LARGE SCALE GENOMIC DNA]</scope>
    <source>
        <strain evidence="8">CGMCC 4.1641</strain>
    </source>
</reference>
<dbReference type="Proteomes" id="UP001595755">
    <property type="component" value="Unassembled WGS sequence"/>
</dbReference>
<dbReference type="CDD" id="cd09001">
    <property type="entry name" value="GH43_FsAxh1-like"/>
    <property type="match status" value="1"/>
</dbReference>
<comment type="caution">
    <text evidence="7">The sequence shown here is derived from an EMBL/GenBank/DDBJ whole genome shotgun (WGS) entry which is preliminary data.</text>
</comment>
<dbReference type="PANTHER" id="PTHR42812">
    <property type="entry name" value="BETA-XYLOSIDASE"/>
    <property type="match status" value="1"/>
</dbReference>
<dbReference type="Pfam" id="PF04616">
    <property type="entry name" value="Glyco_hydro_43"/>
    <property type="match status" value="1"/>
</dbReference>
<evidence type="ECO:0000256" key="2">
    <source>
        <dbReference type="ARBA" id="ARBA00022801"/>
    </source>
</evidence>
<feature type="region of interest" description="Disordered" evidence="5">
    <location>
        <begin position="1"/>
        <end position="20"/>
    </location>
</feature>
<name>A0ABV8SJV5_9BACL</name>
<dbReference type="InterPro" id="IPR051795">
    <property type="entry name" value="Glycosyl_Hydrlase_43"/>
</dbReference>
<proteinExistence type="inferred from homology"/>
<evidence type="ECO:0000256" key="4">
    <source>
        <dbReference type="RuleBase" id="RU361187"/>
    </source>
</evidence>
<keyword evidence="3 4" id="KW-0326">Glycosidase</keyword>
<evidence type="ECO:0000259" key="6">
    <source>
        <dbReference type="Pfam" id="PF17851"/>
    </source>
</evidence>
<dbReference type="InterPro" id="IPR013320">
    <property type="entry name" value="ConA-like_dom_sf"/>
</dbReference>
<dbReference type="InterPro" id="IPR041542">
    <property type="entry name" value="GH43_C2"/>
</dbReference>
<dbReference type="InterPro" id="IPR023296">
    <property type="entry name" value="Glyco_hydro_beta-prop_sf"/>
</dbReference>
<dbReference type="SUPFAM" id="SSF75005">
    <property type="entry name" value="Arabinanase/levansucrase/invertase"/>
    <property type="match status" value="1"/>
</dbReference>
<evidence type="ECO:0000256" key="1">
    <source>
        <dbReference type="ARBA" id="ARBA00009865"/>
    </source>
</evidence>
<dbReference type="Pfam" id="PF17851">
    <property type="entry name" value="GH43_C2"/>
    <property type="match status" value="1"/>
</dbReference>
<dbReference type="RefSeq" id="WP_204602149.1">
    <property type="nucleotide sequence ID" value="NZ_JBHSED010000065.1"/>
</dbReference>
<evidence type="ECO:0000256" key="5">
    <source>
        <dbReference type="SAM" id="MobiDB-lite"/>
    </source>
</evidence>
<dbReference type="PANTHER" id="PTHR42812:SF12">
    <property type="entry name" value="BETA-XYLOSIDASE-RELATED"/>
    <property type="match status" value="1"/>
</dbReference>